<sequence>MAEGIFQDLAKQPRYKGKIGRVDSCGTAAYHTGDPPDSRTLSTLEDNGITDYDHSARRANGAQFLTSDFEKFDYIFAMDRSNLSDLQRLQRGNPDGKAQVMLFGEFGGGKKAEVVDDPYYGGRDGFEKAFEQCKRFAGNFLKEVVGE</sequence>
<keyword evidence="2" id="KW-0378">Hydrolase</keyword>
<name>A0A0L0N304_TOLOC</name>
<reference evidence="6 7" key="1">
    <citation type="journal article" date="2015" name="BMC Genomics">
        <title>The genome of the truffle-parasite Tolypocladium ophioglossoides and the evolution of antifungal peptaibiotics.</title>
        <authorList>
            <person name="Quandt C.A."/>
            <person name="Bushley K.E."/>
            <person name="Spatafora J.W."/>
        </authorList>
    </citation>
    <scope>NUCLEOTIDE SEQUENCE [LARGE SCALE GENOMIC DNA]</scope>
    <source>
        <strain evidence="6 7">CBS 100239</strain>
    </source>
</reference>
<dbReference type="CDD" id="cd16343">
    <property type="entry name" value="LMWPTP"/>
    <property type="match status" value="1"/>
</dbReference>
<dbReference type="GO" id="GO:0004725">
    <property type="term" value="F:protein tyrosine phosphatase activity"/>
    <property type="evidence" value="ECO:0007669"/>
    <property type="project" value="InterPro"/>
</dbReference>
<dbReference type="Proteomes" id="UP000036947">
    <property type="component" value="Unassembled WGS sequence"/>
</dbReference>
<evidence type="ECO:0000256" key="3">
    <source>
        <dbReference type="ARBA" id="ARBA00022912"/>
    </source>
</evidence>
<dbReference type="PANTHER" id="PTHR11717">
    <property type="entry name" value="LOW MOLECULAR WEIGHT PROTEIN TYROSINE PHOSPHATASE"/>
    <property type="match status" value="1"/>
</dbReference>
<evidence type="ECO:0000256" key="2">
    <source>
        <dbReference type="ARBA" id="ARBA00022801"/>
    </source>
</evidence>
<accession>A0A0L0N304</accession>
<keyword evidence="7" id="KW-1185">Reference proteome</keyword>
<feature type="active site" description="Proton donor" evidence="4">
    <location>
        <position position="117"/>
    </location>
</feature>
<dbReference type="STRING" id="1163406.A0A0L0N304"/>
<organism evidence="6 7">
    <name type="scientific">Tolypocladium ophioglossoides (strain CBS 100239)</name>
    <name type="common">Snaketongue truffleclub</name>
    <name type="synonym">Elaphocordyceps ophioglossoides</name>
    <dbReference type="NCBI Taxonomy" id="1163406"/>
    <lineage>
        <taxon>Eukaryota</taxon>
        <taxon>Fungi</taxon>
        <taxon>Dikarya</taxon>
        <taxon>Ascomycota</taxon>
        <taxon>Pezizomycotina</taxon>
        <taxon>Sordariomycetes</taxon>
        <taxon>Hypocreomycetidae</taxon>
        <taxon>Hypocreales</taxon>
        <taxon>Ophiocordycipitaceae</taxon>
        <taxon>Tolypocladium</taxon>
    </lineage>
</organism>
<dbReference type="SMART" id="SM00226">
    <property type="entry name" value="LMWPc"/>
    <property type="match status" value="1"/>
</dbReference>
<protein>
    <submittedName>
        <fullName evidence="6">Low molecular weight phosphotyrosine protein phosphatase</fullName>
    </submittedName>
</protein>
<dbReference type="InterPro" id="IPR036196">
    <property type="entry name" value="Ptyr_pPase_sf"/>
</dbReference>
<evidence type="ECO:0000313" key="7">
    <source>
        <dbReference type="Proteomes" id="UP000036947"/>
    </source>
</evidence>
<dbReference type="OrthoDB" id="3388at2759"/>
<dbReference type="SUPFAM" id="SSF52788">
    <property type="entry name" value="Phosphotyrosine protein phosphatases I"/>
    <property type="match status" value="1"/>
</dbReference>
<dbReference type="InterPro" id="IPR050438">
    <property type="entry name" value="LMW_PTPase"/>
</dbReference>
<evidence type="ECO:0000259" key="5">
    <source>
        <dbReference type="SMART" id="SM00226"/>
    </source>
</evidence>
<dbReference type="Pfam" id="PF01451">
    <property type="entry name" value="LMWPc"/>
    <property type="match status" value="1"/>
</dbReference>
<keyword evidence="3" id="KW-0904">Protein phosphatase</keyword>
<comment type="caution">
    <text evidence="6">The sequence shown here is derived from an EMBL/GenBank/DDBJ whole genome shotgun (WGS) entry which is preliminary data.</text>
</comment>
<evidence type="ECO:0000313" key="6">
    <source>
        <dbReference type="EMBL" id="KND88411.1"/>
    </source>
</evidence>
<dbReference type="InterPro" id="IPR023485">
    <property type="entry name" value="Ptyr_pPase"/>
</dbReference>
<dbReference type="InterPro" id="IPR017867">
    <property type="entry name" value="Tyr_phospatase_low_mol_wt"/>
</dbReference>
<evidence type="ECO:0000256" key="4">
    <source>
        <dbReference type="PIRSR" id="PIRSR617867-1"/>
    </source>
</evidence>
<dbReference type="PANTHER" id="PTHR11717:SF7">
    <property type="entry name" value="LOW MOLECULAR WEIGHT PHOSPHOTYROSINE PROTEIN PHOSPHATASE"/>
    <property type="match status" value="1"/>
</dbReference>
<gene>
    <name evidence="6" type="ORF">TOPH_06968</name>
</gene>
<dbReference type="AlphaFoldDB" id="A0A0L0N304"/>
<dbReference type="Gene3D" id="3.40.50.2300">
    <property type="match status" value="1"/>
</dbReference>
<proteinExistence type="inferred from homology"/>
<feature type="domain" description="Phosphotyrosine protein phosphatase I" evidence="5">
    <location>
        <begin position="1"/>
        <end position="143"/>
    </location>
</feature>
<dbReference type="EMBL" id="LFRF01000026">
    <property type="protein sequence ID" value="KND88411.1"/>
    <property type="molecule type" value="Genomic_DNA"/>
</dbReference>
<dbReference type="PRINTS" id="PR00719">
    <property type="entry name" value="LMWPTPASE"/>
</dbReference>
<comment type="similarity">
    <text evidence="1">Belongs to the low molecular weight phosphotyrosine protein phosphatase family.</text>
</comment>
<evidence type="ECO:0000256" key="1">
    <source>
        <dbReference type="ARBA" id="ARBA00011063"/>
    </source>
</evidence>